<feature type="domain" description="Protein FecR C-terminal" evidence="3">
    <location>
        <begin position="249"/>
        <end position="314"/>
    </location>
</feature>
<comment type="caution">
    <text evidence="4">The sequence shown here is derived from an EMBL/GenBank/DDBJ whole genome shotgun (WGS) entry which is preliminary data.</text>
</comment>
<dbReference type="Gene3D" id="2.60.120.1440">
    <property type="match status" value="1"/>
</dbReference>
<keyword evidence="1" id="KW-0812">Transmembrane</keyword>
<dbReference type="EMBL" id="QMFY01000003">
    <property type="protein sequence ID" value="RAW01569.1"/>
    <property type="molecule type" value="Genomic_DNA"/>
</dbReference>
<name>A0A364Y4A0_9BACT</name>
<evidence type="ECO:0000256" key="1">
    <source>
        <dbReference type="SAM" id="Phobius"/>
    </source>
</evidence>
<evidence type="ECO:0000259" key="2">
    <source>
        <dbReference type="Pfam" id="PF04773"/>
    </source>
</evidence>
<keyword evidence="5" id="KW-1185">Reference proteome</keyword>
<dbReference type="Pfam" id="PF16344">
    <property type="entry name" value="FecR_C"/>
    <property type="match status" value="1"/>
</dbReference>
<dbReference type="InterPro" id="IPR006860">
    <property type="entry name" value="FecR"/>
</dbReference>
<evidence type="ECO:0000313" key="5">
    <source>
        <dbReference type="Proteomes" id="UP000251889"/>
    </source>
</evidence>
<dbReference type="Gene3D" id="3.55.50.30">
    <property type="match status" value="1"/>
</dbReference>
<evidence type="ECO:0000259" key="3">
    <source>
        <dbReference type="Pfam" id="PF16344"/>
    </source>
</evidence>
<feature type="domain" description="FecR protein" evidence="2">
    <location>
        <begin position="110"/>
        <end position="202"/>
    </location>
</feature>
<proteinExistence type="predicted"/>
<accession>A0A364Y4A0</accession>
<dbReference type="PANTHER" id="PTHR30273">
    <property type="entry name" value="PERIPLASMIC SIGNAL SENSOR AND SIGMA FACTOR ACTIVATOR FECR-RELATED"/>
    <property type="match status" value="1"/>
</dbReference>
<protein>
    <recommendedName>
        <fullName evidence="6">FecR family protein</fullName>
    </recommendedName>
</protein>
<reference evidence="4 5" key="1">
    <citation type="submission" date="2018-06" db="EMBL/GenBank/DDBJ databases">
        <title>Chryseolinea flavus sp. nov., a member of the phylum Bacteroidetes isolated from soil.</title>
        <authorList>
            <person name="Li Y."/>
            <person name="Wang J."/>
        </authorList>
    </citation>
    <scope>NUCLEOTIDE SEQUENCE [LARGE SCALE GENOMIC DNA]</scope>
    <source>
        <strain evidence="4 5">SDU1-6</strain>
    </source>
</reference>
<sequence length="322" mass="36235">MVQSNFDLLMERYLQDKVSPEEKAKLEAWLDAVKTENNKDFDLSKEDQDRLYLTISDKMTSVEDVANFRPSKVRVLTPWIMRIAASLLLILVASVLIWNYYNKNRIQNFTSVDGIQKVMLQDGTIVWLKGGAKLSYTEIKENGAIIRKTSLNGEALFEVAKDASRPFYIDCNGVTVAVIGTSFNLKTIKNEFSLSVLTGKVNIFAEGRTKPIHTLPNETVMIHNGEIHVSQKLDEHARAKFIEGTAYDMNFSAKSLEEVADAFEKKFDVEISFTDESVKSCKITADFTDQSLDTSLKMITEVFNVTYTEKENAIAFSGSGCN</sequence>
<keyword evidence="1" id="KW-0472">Membrane</keyword>
<dbReference type="PIRSF" id="PIRSF018266">
    <property type="entry name" value="FecR"/>
    <property type="match status" value="1"/>
</dbReference>
<dbReference type="PANTHER" id="PTHR30273:SF2">
    <property type="entry name" value="PROTEIN FECR"/>
    <property type="match status" value="1"/>
</dbReference>
<dbReference type="Pfam" id="PF04773">
    <property type="entry name" value="FecR"/>
    <property type="match status" value="1"/>
</dbReference>
<dbReference type="GO" id="GO:0016989">
    <property type="term" value="F:sigma factor antagonist activity"/>
    <property type="evidence" value="ECO:0007669"/>
    <property type="project" value="TreeGrafter"/>
</dbReference>
<feature type="transmembrane region" description="Helical" evidence="1">
    <location>
        <begin position="79"/>
        <end position="101"/>
    </location>
</feature>
<gene>
    <name evidence="4" type="ORF">DQQ10_07880</name>
</gene>
<evidence type="ECO:0008006" key="6">
    <source>
        <dbReference type="Google" id="ProtNLM"/>
    </source>
</evidence>
<dbReference type="Proteomes" id="UP000251889">
    <property type="component" value="Unassembled WGS sequence"/>
</dbReference>
<dbReference type="AlphaFoldDB" id="A0A364Y4A0"/>
<dbReference type="InterPro" id="IPR012373">
    <property type="entry name" value="Ferrdict_sens_TM"/>
</dbReference>
<dbReference type="OrthoDB" id="1452822at2"/>
<dbReference type="InterPro" id="IPR032508">
    <property type="entry name" value="FecR_C"/>
</dbReference>
<organism evidence="4 5">
    <name type="scientific">Pseudochryseolinea flava</name>
    <dbReference type="NCBI Taxonomy" id="2059302"/>
    <lineage>
        <taxon>Bacteria</taxon>
        <taxon>Pseudomonadati</taxon>
        <taxon>Bacteroidota</taxon>
        <taxon>Cytophagia</taxon>
        <taxon>Cytophagales</taxon>
        <taxon>Fulvivirgaceae</taxon>
        <taxon>Pseudochryseolinea</taxon>
    </lineage>
</organism>
<evidence type="ECO:0000313" key="4">
    <source>
        <dbReference type="EMBL" id="RAW01569.1"/>
    </source>
</evidence>
<keyword evidence="1" id="KW-1133">Transmembrane helix</keyword>